<dbReference type="PANTHER" id="PTHR21055:SF3">
    <property type="entry name" value="PROTEIN PHOSPHATASE 1 REGULATORY SUBUNIT 36"/>
    <property type="match status" value="1"/>
</dbReference>
<evidence type="ECO:0000313" key="2">
    <source>
        <dbReference type="EMBL" id="KFO84159.1"/>
    </source>
</evidence>
<dbReference type="PANTHER" id="PTHR21055">
    <property type="entry name" value="PROTEIN PHOSPHATASE 1 REGULATORY SUBUNIT 36"/>
    <property type="match status" value="1"/>
</dbReference>
<evidence type="ECO:0000313" key="3">
    <source>
        <dbReference type="Proteomes" id="UP000054064"/>
    </source>
</evidence>
<evidence type="ECO:0000256" key="1">
    <source>
        <dbReference type="SAM" id="MobiDB-lite"/>
    </source>
</evidence>
<dbReference type="Proteomes" id="UP000054064">
    <property type="component" value="Unassembled WGS sequence"/>
</dbReference>
<dbReference type="InterPro" id="IPR026142">
    <property type="entry name" value="Pro_pase_1_reg_su_36"/>
</dbReference>
<feature type="non-terminal residue" evidence="2">
    <location>
        <position position="371"/>
    </location>
</feature>
<dbReference type="EMBL" id="KL503939">
    <property type="protein sequence ID" value="KFO84159.1"/>
    <property type="molecule type" value="Genomic_DNA"/>
</dbReference>
<sequence length="371" mass="43000">TIKLTRGVWYWKDDTNTLEFESSDPAAEENLKEEKNILFQEMHVKTLKSIFQDDCSVMLSERSLADEEEKLHRLSKWLQHEYVTLDDVKYATLLFKEANKSHHMLSFAAVMRNEKLDEFLMALLFYLSFYLEKIALERKYSSLTLTTVFLKKKEMDDLLAKLAVARIHLAKVYCNLILRQGTAQQLRTPSGMRKPSLQKDRSFFEGFYNFCSYVAWLVFRRKHFQAIREDIGRLLCSDMFNLALRERNNADLQKPGDRTVDANAGRLPYLRKVHAKHPSINSMVHQCSPVLSTLMPLAKGSAQHLSQNRYCQDRAPSPCMCDGLPEFSKLFTSKVGIIGAHCSELKSLMSTSDRKMEEAEEEEEEVEEQEQ</sequence>
<feature type="compositionally biased region" description="Acidic residues" evidence="1">
    <location>
        <begin position="358"/>
        <end position="371"/>
    </location>
</feature>
<dbReference type="GO" id="GO:0019902">
    <property type="term" value="F:phosphatase binding"/>
    <property type="evidence" value="ECO:0007669"/>
    <property type="project" value="InterPro"/>
</dbReference>
<gene>
    <name evidence="2" type="ORF">N320_04414</name>
</gene>
<keyword evidence="3" id="KW-1185">Reference proteome</keyword>
<dbReference type="Pfam" id="PF14895">
    <property type="entry name" value="PPPI_inhib"/>
    <property type="match status" value="1"/>
</dbReference>
<name>A0A091GLT4_BUCRH</name>
<dbReference type="AlphaFoldDB" id="A0A091GLT4"/>
<reference evidence="2 3" key="1">
    <citation type="submission" date="2014-04" db="EMBL/GenBank/DDBJ databases">
        <title>Genome evolution of avian class.</title>
        <authorList>
            <person name="Zhang G."/>
            <person name="Li C."/>
        </authorList>
    </citation>
    <scope>NUCLEOTIDE SEQUENCE [LARGE SCALE GENOMIC DNA]</scope>
    <source>
        <strain evidence="2">BGI_N320</strain>
    </source>
</reference>
<organism evidence="2 3">
    <name type="scientific">Buceros rhinoceros silvestris</name>
    <dbReference type="NCBI Taxonomy" id="175836"/>
    <lineage>
        <taxon>Eukaryota</taxon>
        <taxon>Metazoa</taxon>
        <taxon>Chordata</taxon>
        <taxon>Craniata</taxon>
        <taxon>Vertebrata</taxon>
        <taxon>Euteleostomi</taxon>
        <taxon>Archelosauria</taxon>
        <taxon>Archosauria</taxon>
        <taxon>Dinosauria</taxon>
        <taxon>Saurischia</taxon>
        <taxon>Theropoda</taxon>
        <taxon>Coelurosauria</taxon>
        <taxon>Aves</taxon>
        <taxon>Neognathae</taxon>
        <taxon>Neoaves</taxon>
        <taxon>Telluraves</taxon>
        <taxon>Coraciimorphae</taxon>
        <taxon>Bucerotiformes</taxon>
        <taxon>Bucerotidae</taxon>
        <taxon>Buceros</taxon>
    </lineage>
</organism>
<feature type="non-terminal residue" evidence="2">
    <location>
        <position position="1"/>
    </location>
</feature>
<protein>
    <submittedName>
        <fullName evidence="2">Protein phosphatase 1 regulatory subunit 36</fullName>
    </submittedName>
</protein>
<feature type="region of interest" description="Disordered" evidence="1">
    <location>
        <begin position="350"/>
        <end position="371"/>
    </location>
</feature>
<proteinExistence type="predicted"/>
<accession>A0A091GLT4</accession>